<protein>
    <recommendedName>
        <fullName evidence="3">histidine kinase</fullName>
        <ecNumber evidence="3">2.7.13.3</ecNumber>
    </recommendedName>
</protein>
<feature type="region of interest" description="Disordered" evidence="9">
    <location>
        <begin position="1"/>
        <end position="21"/>
    </location>
</feature>
<dbReference type="GO" id="GO:0005886">
    <property type="term" value="C:plasma membrane"/>
    <property type="evidence" value="ECO:0007669"/>
    <property type="project" value="UniProtKB-SubCell"/>
</dbReference>
<keyword evidence="5" id="KW-0808">Transferase</keyword>
<dbReference type="InterPro" id="IPR036890">
    <property type="entry name" value="HATPase_C_sf"/>
</dbReference>
<dbReference type="SMART" id="SM00388">
    <property type="entry name" value="HisKA"/>
    <property type="match status" value="1"/>
</dbReference>
<dbReference type="AlphaFoldDB" id="A0A8T8WAI7"/>
<evidence type="ECO:0000256" key="3">
    <source>
        <dbReference type="ARBA" id="ARBA00012438"/>
    </source>
</evidence>
<evidence type="ECO:0000256" key="7">
    <source>
        <dbReference type="ARBA" id="ARBA00022777"/>
    </source>
</evidence>
<reference evidence="12 13" key="1">
    <citation type="journal article" date="2021" name="Int. J. Syst. Evol. Microbiol.">
        <title>Halobaculum halophilum sp. nov. and Halobaculum salinum sp. nov., isolated from salt lake and saline soil.</title>
        <authorList>
            <person name="Cui H.L."/>
            <person name="Shi X.W."/>
            <person name="Yin X.M."/>
            <person name="Yang X.Y."/>
            <person name="Hou J."/>
            <person name="Zhu L."/>
        </authorList>
    </citation>
    <scope>NUCLEOTIDE SEQUENCE [LARGE SCALE GENOMIC DNA]</scope>
    <source>
        <strain evidence="12 13">NBRC 109044</strain>
    </source>
</reference>
<evidence type="ECO:0000313" key="12">
    <source>
        <dbReference type="EMBL" id="QZP36831.1"/>
    </source>
</evidence>
<feature type="transmembrane region" description="Helical" evidence="10">
    <location>
        <begin position="113"/>
        <end position="134"/>
    </location>
</feature>
<feature type="domain" description="Histidine kinase" evidence="11">
    <location>
        <begin position="197"/>
        <end position="438"/>
    </location>
</feature>
<gene>
    <name evidence="12" type="ORF">K6T50_11060</name>
</gene>
<dbReference type="EMBL" id="CP081958">
    <property type="protein sequence ID" value="QZP36831.1"/>
    <property type="molecule type" value="Genomic_DNA"/>
</dbReference>
<evidence type="ECO:0000256" key="10">
    <source>
        <dbReference type="SAM" id="Phobius"/>
    </source>
</evidence>
<sequence>MTDAGRPGGNRSGANSVATDGGSAGVAGDGAAAGDAGDDTGGPAWFSGALAASGAFTGALVVGTAALAFTSAGRSPGSIVLGLVGPLCAVWAYGTVLAWVARVDLPREHHTRLAGWLVVGVIPLVVGAVVMQAYSAAVGALDSFSPAAAGGWACGGVVFGAAVGIGDVRVRMRTAEAEEATARYEQLVEVLTVLNRVLRHDVRNDLTVIAGYLDRARREGGADIVEYLDGIEARAERIERLSDHARLAEDAVLGDEHVEETTDLALVAERVVAAIGRDYPEATVSFRTDADPGRAIVPGHDLLESAIHNVVENAVEHNDATDPTVEVVVRVHPDGTLAAERADVGTAGGAGGPGSAGGAHAGDEGGGVVEVSVADDGPGFPERERTVLEEGGEDALESSSGMGLWVVHWIVDAVDGATSVDDREGGGSVVTLRFPRVGGDGDRET</sequence>
<dbReference type="Pfam" id="PF00512">
    <property type="entry name" value="HisKA"/>
    <property type="match status" value="1"/>
</dbReference>
<dbReference type="KEGG" id="hmp:K6T50_11060"/>
<proteinExistence type="predicted"/>
<dbReference type="GO" id="GO:0000155">
    <property type="term" value="F:phosphorelay sensor kinase activity"/>
    <property type="evidence" value="ECO:0007669"/>
    <property type="project" value="InterPro"/>
</dbReference>
<dbReference type="SUPFAM" id="SSF47384">
    <property type="entry name" value="Homodimeric domain of signal transducing histidine kinase"/>
    <property type="match status" value="1"/>
</dbReference>
<evidence type="ECO:0000256" key="2">
    <source>
        <dbReference type="ARBA" id="ARBA00004651"/>
    </source>
</evidence>
<evidence type="ECO:0000256" key="6">
    <source>
        <dbReference type="ARBA" id="ARBA00022741"/>
    </source>
</evidence>
<comment type="subcellular location">
    <subcellularLocation>
        <location evidence="2">Cell membrane</location>
        <topology evidence="2">Multi-pass membrane protein</topology>
    </subcellularLocation>
</comment>
<keyword evidence="10" id="KW-1133">Transmembrane helix</keyword>
<organism evidence="12 13">
    <name type="scientific">Halobaculum magnesiiphilum</name>
    <dbReference type="NCBI Taxonomy" id="1017351"/>
    <lineage>
        <taxon>Archaea</taxon>
        <taxon>Methanobacteriati</taxon>
        <taxon>Methanobacteriota</taxon>
        <taxon>Stenosarchaea group</taxon>
        <taxon>Halobacteria</taxon>
        <taxon>Halobacteriales</taxon>
        <taxon>Haloferacaceae</taxon>
        <taxon>Halobaculum</taxon>
    </lineage>
</organism>
<name>A0A8T8WAI7_9EURY</name>
<dbReference type="PANTHER" id="PTHR44936:SF10">
    <property type="entry name" value="SENSOR PROTEIN RSTB"/>
    <property type="match status" value="1"/>
</dbReference>
<evidence type="ECO:0000256" key="8">
    <source>
        <dbReference type="ARBA" id="ARBA00022840"/>
    </source>
</evidence>
<dbReference type="Gene3D" id="3.30.565.10">
    <property type="entry name" value="Histidine kinase-like ATPase, C-terminal domain"/>
    <property type="match status" value="1"/>
</dbReference>
<dbReference type="EC" id="2.7.13.3" evidence="3"/>
<evidence type="ECO:0000256" key="5">
    <source>
        <dbReference type="ARBA" id="ARBA00022679"/>
    </source>
</evidence>
<dbReference type="Proteomes" id="UP000826254">
    <property type="component" value="Chromosome"/>
</dbReference>
<dbReference type="InterPro" id="IPR005467">
    <property type="entry name" value="His_kinase_dom"/>
</dbReference>
<keyword evidence="13" id="KW-1185">Reference proteome</keyword>
<dbReference type="RefSeq" id="WP_222606649.1">
    <property type="nucleotide sequence ID" value="NZ_CP081958.1"/>
</dbReference>
<feature type="transmembrane region" description="Helical" evidence="10">
    <location>
        <begin position="49"/>
        <end position="73"/>
    </location>
</feature>
<dbReference type="PROSITE" id="PS50109">
    <property type="entry name" value="HIS_KIN"/>
    <property type="match status" value="1"/>
</dbReference>
<dbReference type="SMART" id="SM00387">
    <property type="entry name" value="HATPase_c"/>
    <property type="match status" value="1"/>
</dbReference>
<evidence type="ECO:0000256" key="9">
    <source>
        <dbReference type="SAM" id="MobiDB-lite"/>
    </source>
</evidence>
<dbReference type="GeneID" id="67178688"/>
<evidence type="ECO:0000259" key="11">
    <source>
        <dbReference type="PROSITE" id="PS50109"/>
    </source>
</evidence>
<keyword evidence="10" id="KW-0472">Membrane</keyword>
<dbReference type="Pfam" id="PF02518">
    <property type="entry name" value="HATPase_c"/>
    <property type="match status" value="1"/>
</dbReference>
<dbReference type="InterPro" id="IPR036097">
    <property type="entry name" value="HisK_dim/P_sf"/>
</dbReference>
<dbReference type="GO" id="GO:0005524">
    <property type="term" value="F:ATP binding"/>
    <property type="evidence" value="ECO:0007669"/>
    <property type="project" value="UniProtKB-KW"/>
</dbReference>
<evidence type="ECO:0000256" key="4">
    <source>
        <dbReference type="ARBA" id="ARBA00022475"/>
    </source>
</evidence>
<evidence type="ECO:0000313" key="13">
    <source>
        <dbReference type="Proteomes" id="UP000826254"/>
    </source>
</evidence>
<dbReference type="SUPFAM" id="SSF55874">
    <property type="entry name" value="ATPase domain of HSP90 chaperone/DNA topoisomerase II/histidine kinase"/>
    <property type="match status" value="1"/>
</dbReference>
<keyword evidence="6" id="KW-0547">Nucleotide-binding</keyword>
<dbReference type="CDD" id="cd00082">
    <property type="entry name" value="HisKA"/>
    <property type="match status" value="1"/>
</dbReference>
<feature type="compositionally biased region" description="Gly residues" evidence="9">
    <location>
        <begin position="346"/>
        <end position="364"/>
    </location>
</feature>
<dbReference type="PANTHER" id="PTHR44936">
    <property type="entry name" value="SENSOR PROTEIN CREC"/>
    <property type="match status" value="1"/>
</dbReference>
<feature type="compositionally biased region" description="Gly residues" evidence="9">
    <location>
        <begin position="1"/>
        <end position="11"/>
    </location>
</feature>
<dbReference type="InterPro" id="IPR003661">
    <property type="entry name" value="HisK_dim/P_dom"/>
</dbReference>
<feature type="region of interest" description="Disordered" evidence="9">
    <location>
        <begin position="344"/>
        <end position="364"/>
    </location>
</feature>
<keyword evidence="7" id="KW-0418">Kinase</keyword>
<keyword evidence="10" id="KW-0812">Transmembrane</keyword>
<comment type="catalytic activity">
    <reaction evidence="1">
        <text>ATP + protein L-histidine = ADP + protein N-phospho-L-histidine.</text>
        <dbReference type="EC" id="2.7.13.3"/>
    </reaction>
</comment>
<evidence type="ECO:0000256" key="1">
    <source>
        <dbReference type="ARBA" id="ARBA00000085"/>
    </source>
</evidence>
<feature type="transmembrane region" description="Helical" evidence="10">
    <location>
        <begin position="79"/>
        <end position="101"/>
    </location>
</feature>
<dbReference type="InterPro" id="IPR003594">
    <property type="entry name" value="HATPase_dom"/>
</dbReference>
<keyword evidence="8 12" id="KW-0067">ATP-binding</keyword>
<keyword evidence="4" id="KW-1003">Cell membrane</keyword>
<dbReference type="InterPro" id="IPR050980">
    <property type="entry name" value="2C_sensor_his_kinase"/>
</dbReference>
<accession>A0A8T8WAI7</accession>
<feature type="transmembrane region" description="Helical" evidence="10">
    <location>
        <begin position="146"/>
        <end position="165"/>
    </location>
</feature>